<accession>A0A3B5M3Q3</accession>
<dbReference type="FunFam" id="3.90.1410.10:FF:000018">
    <property type="entry name" value="N-lysine methyltransferase SETD6 isoform X2"/>
    <property type="match status" value="1"/>
</dbReference>
<reference evidence="11" key="2">
    <citation type="submission" date="2025-09" db="UniProtKB">
        <authorList>
            <consortium name="Ensembl"/>
        </authorList>
    </citation>
    <scope>IDENTIFICATION</scope>
</reference>
<dbReference type="STRING" id="32473.ENSXCOP00000017990"/>
<dbReference type="Pfam" id="PF00856">
    <property type="entry name" value="SET"/>
    <property type="match status" value="1"/>
</dbReference>
<dbReference type="Pfam" id="PF09273">
    <property type="entry name" value="Rubis-subs-bind"/>
    <property type="match status" value="1"/>
</dbReference>
<dbReference type="GO" id="GO:0032259">
    <property type="term" value="P:methylation"/>
    <property type="evidence" value="ECO:0007669"/>
    <property type="project" value="UniProtKB-KW"/>
</dbReference>
<name>A0A3B5M3Q3_9TELE</name>
<evidence type="ECO:0000256" key="1">
    <source>
        <dbReference type="ARBA" id="ARBA00004123"/>
    </source>
</evidence>
<dbReference type="SUPFAM" id="SSF82199">
    <property type="entry name" value="SET domain"/>
    <property type="match status" value="1"/>
</dbReference>
<feature type="region of interest" description="Disordered" evidence="9">
    <location>
        <begin position="32"/>
        <end position="51"/>
    </location>
</feature>
<sequence>IMRHPELWNPNTHTLELYTQLVAFVMAYSFQEPQEEDDDEDDEEQRAPNPPIMVPMADMLNHVSKHNANLEFNPDSLKMVSVRPLRKGEEVFNTYGQMANWQLLHMYGFTEPYPENSNDTADIPVACLYQAAAQDIQSEPERQLFDERFKVLSQMMEENAAFVFSNHGCLTDSELHSALKLLCMSQEEFSEFRDNEGWEDDDEDDDDKISQAFSNEGLPDLKLSWKRLIHQAARLTLRSYGDAELESDRKLMEDGADLKGQSSRRWRALQVRFGQKVILHRLLELTKP</sequence>
<keyword evidence="12" id="KW-1185">Reference proteome</keyword>
<dbReference type="InterPro" id="IPR050600">
    <property type="entry name" value="SETD3_SETD6_MTase"/>
</dbReference>
<evidence type="ECO:0000313" key="11">
    <source>
        <dbReference type="Ensembl" id="ENSXCOP00000017990.1"/>
    </source>
</evidence>
<dbReference type="FunFam" id="3.90.1420.10:FF:000002">
    <property type="entry name" value="N-lysine methyltransferase SETD6"/>
    <property type="match status" value="1"/>
</dbReference>
<keyword evidence="3" id="KW-0489">Methyltransferase</keyword>
<dbReference type="PANTHER" id="PTHR13271:SF34">
    <property type="entry name" value="N-LYSINE METHYLTRANSFERASE SETD6"/>
    <property type="match status" value="1"/>
</dbReference>
<organism evidence="11 12">
    <name type="scientific">Xiphophorus couchianus</name>
    <name type="common">Monterrey platyfish</name>
    <dbReference type="NCBI Taxonomy" id="32473"/>
    <lineage>
        <taxon>Eukaryota</taxon>
        <taxon>Metazoa</taxon>
        <taxon>Chordata</taxon>
        <taxon>Craniata</taxon>
        <taxon>Vertebrata</taxon>
        <taxon>Euteleostomi</taxon>
        <taxon>Actinopterygii</taxon>
        <taxon>Neopterygii</taxon>
        <taxon>Teleostei</taxon>
        <taxon>Neoteleostei</taxon>
        <taxon>Acanthomorphata</taxon>
        <taxon>Ovalentaria</taxon>
        <taxon>Atherinomorphae</taxon>
        <taxon>Cyprinodontiformes</taxon>
        <taxon>Poeciliidae</taxon>
        <taxon>Poeciliinae</taxon>
        <taxon>Xiphophorus</taxon>
    </lineage>
</organism>
<dbReference type="GO" id="GO:0005634">
    <property type="term" value="C:nucleus"/>
    <property type="evidence" value="ECO:0007669"/>
    <property type="project" value="UniProtKB-SubCell"/>
</dbReference>
<evidence type="ECO:0000256" key="6">
    <source>
        <dbReference type="ARBA" id="ARBA00023242"/>
    </source>
</evidence>
<dbReference type="GO" id="GO:0016279">
    <property type="term" value="F:protein-lysine N-methyltransferase activity"/>
    <property type="evidence" value="ECO:0007669"/>
    <property type="project" value="TreeGrafter"/>
</dbReference>
<dbReference type="InterPro" id="IPR001214">
    <property type="entry name" value="SET_dom"/>
</dbReference>
<evidence type="ECO:0000259" key="10">
    <source>
        <dbReference type="PROSITE" id="PS50280"/>
    </source>
</evidence>
<dbReference type="GeneTree" id="ENSGT00940000153577"/>
<dbReference type="InterPro" id="IPR046341">
    <property type="entry name" value="SET_dom_sf"/>
</dbReference>
<protein>
    <recommendedName>
        <fullName evidence="2">N-lysine methyltransferase SETD6</fullName>
    </recommendedName>
    <alternativeName>
        <fullName evidence="8">N-lysine methyltransferase setd6</fullName>
    </alternativeName>
    <alternativeName>
        <fullName evidence="7">SET domain-containing protein 6</fullName>
    </alternativeName>
</protein>
<dbReference type="Gene3D" id="3.90.1410.10">
    <property type="entry name" value="set domain protein methyltransferase, domain 1"/>
    <property type="match status" value="1"/>
</dbReference>
<dbReference type="InterPro" id="IPR015353">
    <property type="entry name" value="Rubisco_LSMT_subst-bd"/>
</dbReference>
<dbReference type="PROSITE" id="PS50280">
    <property type="entry name" value="SET"/>
    <property type="match status" value="1"/>
</dbReference>
<evidence type="ECO:0000313" key="12">
    <source>
        <dbReference type="Proteomes" id="UP000261380"/>
    </source>
</evidence>
<evidence type="ECO:0000256" key="3">
    <source>
        <dbReference type="ARBA" id="ARBA00022603"/>
    </source>
</evidence>
<keyword evidence="6" id="KW-0539">Nucleus</keyword>
<keyword evidence="5" id="KW-0949">S-adenosyl-L-methionine</keyword>
<evidence type="ECO:0000256" key="5">
    <source>
        <dbReference type="ARBA" id="ARBA00022691"/>
    </source>
</evidence>
<dbReference type="SUPFAM" id="SSF81822">
    <property type="entry name" value="RuBisCo LSMT C-terminal, substrate-binding domain"/>
    <property type="match status" value="1"/>
</dbReference>
<evidence type="ECO:0000256" key="8">
    <source>
        <dbReference type="ARBA" id="ARBA00073248"/>
    </source>
</evidence>
<dbReference type="AlphaFoldDB" id="A0A3B5M3Q3"/>
<comment type="subcellular location">
    <subcellularLocation>
        <location evidence="1">Nucleus</location>
    </subcellularLocation>
</comment>
<proteinExistence type="predicted"/>
<evidence type="ECO:0000256" key="7">
    <source>
        <dbReference type="ARBA" id="ARBA00030096"/>
    </source>
</evidence>
<reference evidence="11" key="1">
    <citation type="submission" date="2025-08" db="UniProtKB">
        <authorList>
            <consortium name="Ensembl"/>
        </authorList>
    </citation>
    <scope>IDENTIFICATION</scope>
</reference>
<keyword evidence="4" id="KW-0808">Transferase</keyword>
<dbReference type="Ensembl" id="ENSXCOT00000018214.1">
    <property type="protein sequence ID" value="ENSXCOP00000017990.1"/>
    <property type="gene ID" value="ENSXCOG00000013546.1"/>
</dbReference>
<evidence type="ECO:0000256" key="4">
    <source>
        <dbReference type="ARBA" id="ARBA00022679"/>
    </source>
</evidence>
<dbReference type="InterPro" id="IPR036464">
    <property type="entry name" value="Rubisco_LSMT_subst-bd_sf"/>
</dbReference>
<dbReference type="PANTHER" id="PTHR13271">
    <property type="entry name" value="UNCHARACTERIZED PUTATIVE METHYLTRANSFERASE"/>
    <property type="match status" value="1"/>
</dbReference>
<dbReference type="Proteomes" id="UP000261380">
    <property type="component" value="Unplaced"/>
</dbReference>
<feature type="compositionally biased region" description="Acidic residues" evidence="9">
    <location>
        <begin position="33"/>
        <end position="44"/>
    </location>
</feature>
<evidence type="ECO:0000256" key="9">
    <source>
        <dbReference type="SAM" id="MobiDB-lite"/>
    </source>
</evidence>
<feature type="domain" description="SET" evidence="10">
    <location>
        <begin position="1"/>
        <end position="96"/>
    </location>
</feature>
<evidence type="ECO:0000256" key="2">
    <source>
        <dbReference type="ARBA" id="ARBA00016973"/>
    </source>
</evidence>
<dbReference type="Gene3D" id="3.90.1420.10">
    <property type="entry name" value="Rubisco LSMT, substrate-binding domain"/>
    <property type="match status" value="1"/>
</dbReference>